<sequence>MWTIENLDYKTIQGVRKMVGAVKKIFQDFEKGAPNYFKEIFPYESIPKVIFDGVSVPVNIPSKLYVTDSTFREGQQAISYIGKENVAKIFEYLHYIDNGTGTIKYSEFFIYTNYHKQCIQECLKKSFEFPKVVGWVRSKKEELKLAKEFGLDEVGILMSCSDYHIYKKFQKTRSEIAAQYIDMIQEAFSLGITPRVHLEDITRSDIENFVIPLILAIEEIAKKCDKKVYFKLCDTLGFGVPYEYASLPRSVPKLIHTISKSTNIPPERLEWHGHNDFYKAQSNAVCAWLYGASMVNCSIRGVGERTGIAALEIAILDLVQIKDENVPNLNFEALDELLEFTSRFEAMK</sequence>
<dbReference type="EMBL" id="CP139957">
    <property type="protein sequence ID" value="WPX09289.1"/>
    <property type="molecule type" value="Genomic_DNA"/>
</dbReference>
<evidence type="ECO:0000313" key="4">
    <source>
        <dbReference type="Proteomes" id="UP001322744"/>
    </source>
</evidence>
<dbReference type="SUPFAM" id="SSF51569">
    <property type="entry name" value="Aldolase"/>
    <property type="match status" value="1"/>
</dbReference>
<dbReference type="Gene3D" id="3.20.20.70">
    <property type="entry name" value="Aldolase class I"/>
    <property type="match status" value="1"/>
</dbReference>
<organism evidence="3 4">
    <name type="scientific">Anaerocellum danielii</name>
    <dbReference type="NCBI Taxonomy" id="1387557"/>
    <lineage>
        <taxon>Bacteria</taxon>
        <taxon>Bacillati</taxon>
        <taxon>Bacillota</taxon>
        <taxon>Bacillota incertae sedis</taxon>
        <taxon>Caldicellulosiruptorales</taxon>
        <taxon>Caldicellulosiruptoraceae</taxon>
        <taxon>Anaerocellum</taxon>
    </lineage>
</organism>
<keyword evidence="4" id="KW-1185">Reference proteome</keyword>
<accession>A0ABZ0U1C6</accession>
<gene>
    <name evidence="3" type="ORF">SOJ16_000485</name>
</gene>
<protein>
    <submittedName>
        <fullName evidence="3">Pyruvate carboxyltransferase</fullName>
    </submittedName>
</protein>
<evidence type="ECO:0000256" key="1">
    <source>
        <dbReference type="ARBA" id="ARBA00022679"/>
    </source>
</evidence>
<dbReference type="CDD" id="cd07947">
    <property type="entry name" value="DRE_TIM_Re_CS"/>
    <property type="match status" value="1"/>
</dbReference>
<keyword evidence="1" id="KW-0808">Transferase</keyword>
<dbReference type="InterPro" id="IPR013785">
    <property type="entry name" value="Aldolase_TIM"/>
</dbReference>
<dbReference type="RefSeq" id="WP_235375169.1">
    <property type="nucleotide sequence ID" value="NZ_CP139957.1"/>
</dbReference>
<dbReference type="InterPro" id="IPR000891">
    <property type="entry name" value="PYR_CT"/>
</dbReference>
<dbReference type="PROSITE" id="PS50991">
    <property type="entry name" value="PYR_CT"/>
    <property type="match status" value="1"/>
</dbReference>
<dbReference type="PANTHER" id="PTHR42880">
    <property type="entry name" value="HOMOCITRATE SYNTHASE"/>
    <property type="match status" value="1"/>
</dbReference>
<dbReference type="PANTHER" id="PTHR42880:SF1">
    <property type="entry name" value="ISOPROPYLMALATE_HOMOCITRATE_CITRAMALATE SYNTHASE FAMILY PROTEIN"/>
    <property type="match status" value="1"/>
</dbReference>
<evidence type="ECO:0000259" key="2">
    <source>
        <dbReference type="PROSITE" id="PS50991"/>
    </source>
</evidence>
<dbReference type="Proteomes" id="UP001322744">
    <property type="component" value="Chromosome"/>
</dbReference>
<name>A0ABZ0U1C6_9FIRM</name>
<keyword evidence="3" id="KW-0670">Pyruvate</keyword>
<evidence type="ECO:0000313" key="3">
    <source>
        <dbReference type="EMBL" id="WPX09289.1"/>
    </source>
</evidence>
<dbReference type="Pfam" id="PF00682">
    <property type="entry name" value="HMGL-like"/>
    <property type="match status" value="1"/>
</dbReference>
<proteinExistence type="predicted"/>
<feature type="domain" description="Pyruvate carboxyltransferase" evidence="2">
    <location>
        <begin position="64"/>
        <end position="335"/>
    </location>
</feature>
<reference evidence="3 4" key="1">
    <citation type="submission" date="2023-12" db="EMBL/GenBank/DDBJ databases">
        <authorList>
            <person name="Manesh M.J.H."/>
            <person name="Bing R.G."/>
            <person name="Willard D.J."/>
            <person name="Kelly R.M."/>
        </authorList>
    </citation>
    <scope>NUCLEOTIDE SEQUENCE [LARGE SCALE GENOMIC DNA]</scope>
    <source>
        <strain evidence="3 4">DSM 8977</strain>
    </source>
</reference>